<dbReference type="RefSeq" id="WP_071065469.1">
    <property type="nucleotide sequence ID" value="NZ_MAXA01000234.1"/>
</dbReference>
<organism evidence="1 2">
    <name type="scientific">Parafrankia soli</name>
    <dbReference type="NCBI Taxonomy" id="2599596"/>
    <lineage>
        <taxon>Bacteria</taxon>
        <taxon>Bacillati</taxon>
        <taxon>Actinomycetota</taxon>
        <taxon>Actinomycetes</taxon>
        <taxon>Frankiales</taxon>
        <taxon>Frankiaceae</taxon>
        <taxon>Parafrankia</taxon>
    </lineage>
</organism>
<gene>
    <name evidence="1" type="ORF">BBK14_23160</name>
</gene>
<sequence>MTEPPALVSDPRDVTAGWLTDLLRHAGALSAGGRVADFSAVAIGTGSVGATLRYQLRYGGDCASIAPPPSIVMKFASAEANSRAAGVATRSYENEVAFYLQAARTVDVRRPHCYFAAVEPNTANVVVVLSDLAPAVPGDQLIGCGADDAELAVTEAARLHGPRWGDPALLDLSWLAKAEPVISVSDVYRALWDGFVERYRTTIEPDVITQGEALGAGIDRWLARRPTAVTITHGDFRIDNMMFEGAGRNRHVTVDWQTARLGTGPADIAYLLGGSLPPDIRRAHEADLVRRYHDALGGYGVTGAYPFEECWDDYRRFSWNGLIMSVIAAMMVRRDARTDAMFATLANRHATQTRDLTAIDYLR</sequence>
<dbReference type="PANTHER" id="PTHR11012">
    <property type="entry name" value="PROTEIN KINASE-LIKE DOMAIN-CONTAINING"/>
    <property type="match status" value="1"/>
</dbReference>
<dbReference type="SUPFAM" id="SSF56112">
    <property type="entry name" value="Protein kinase-like (PK-like)"/>
    <property type="match status" value="1"/>
</dbReference>
<dbReference type="PANTHER" id="PTHR11012:SF30">
    <property type="entry name" value="PROTEIN KINASE-LIKE DOMAIN-CONTAINING"/>
    <property type="match status" value="1"/>
</dbReference>
<name>A0A1S1PPC0_9ACTN</name>
<dbReference type="Proteomes" id="UP000179769">
    <property type="component" value="Unassembled WGS sequence"/>
</dbReference>
<evidence type="ECO:0000313" key="2">
    <source>
        <dbReference type="Proteomes" id="UP000179769"/>
    </source>
</evidence>
<protein>
    <recommendedName>
        <fullName evidence="3">Aminoglycoside phosphotransferase</fullName>
    </recommendedName>
</protein>
<keyword evidence="2" id="KW-1185">Reference proteome</keyword>
<dbReference type="Gene3D" id="3.90.1200.10">
    <property type="match status" value="1"/>
</dbReference>
<proteinExistence type="predicted"/>
<evidence type="ECO:0000313" key="1">
    <source>
        <dbReference type="EMBL" id="OHV24678.1"/>
    </source>
</evidence>
<comment type="caution">
    <text evidence="1">The sequence shown here is derived from an EMBL/GenBank/DDBJ whole genome shotgun (WGS) entry which is preliminary data.</text>
</comment>
<dbReference type="EMBL" id="MAXA01000234">
    <property type="protein sequence ID" value="OHV24678.1"/>
    <property type="molecule type" value="Genomic_DNA"/>
</dbReference>
<reference evidence="2" key="1">
    <citation type="submission" date="2016-07" db="EMBL/GenBank/DDBJ databases">
        <title>Frankia sp. NRRL B-16219 Genome sequencing.</title>
        <authorList>
            <person name="Ghodhbane-Gtari F."/>
            <person name="Swanson E."/>
            <person name="Gueddou A."/>
            <person name="Louati M."/>
            <person name="Nouioui I."/>
            <person name="Hezbri K."/>
            <person name="Abebe-Akele F."/>
            <person name="Simpson S."/>
            <person name="Morris K."/>
            <person name="Thomas K."/>
            <person name="Gtari M."/>
            <person name="Tisa L.S."/>
        </authorList>
    </citation>
    <scope>NUCLEOTIDE SEQUENCE [LARGE SCALE GENOMIC DNA]</scope>
    <source>
        <strain evidence="2">NRRL B-16219</strain>
    </source>
</reference>
<dbReference type="InterPro" id="IPR011009">
    <property type="entry name" value="Kinase-like_dom_sf"/>
</dbReference>
<dbReference type="AlphaFoldDB" id="A0A1S1PPC0"/>
<accession>A0A1S1PPC0</accession>
<evidence type="ECO:0008006" key="3">
    <source>
        <dbReference type="Google" id="ProtNLM"/>
    </source>
</evidence>
<dbReference type="InterPro" id="IPR004119">
    <property type="entry name" value="EcKL"/>
</dbReference>
<dbReference type="Pfam" id="PF02958">
    <property type="entry name" value="EcKL"/>
    <property type="match status" value="1"/>
</dbReference>